<evidence type="ECO:0000313" key="2">
    <source>
        <dbReference type="Proteomes" id="UP000007813"/>
    </source>
</evidence>
<organism evidence="1 2">
    <name type="scientific">Halogranum salarium B-1</name>
    <dbReference type="NCBI Taxonomy" id="1210908"/>
    <lineage>
        <taxon>Archaea</taxon>
        <taxon>Methanobacteriati</taxon>
        <taxon>Methanobacteriota</taxon>
        <taxon>Stenosarchaea group</taxon>
        <taxon>Halobacteria</taxon>
        <taxon>Halobacteriales</taxon>
        <taxon>Haloferacaceae</taxon>
    </lineage>
</organism>
<sequence length="50" mass="5996">MRRPKSSATCDTDREWRSLTWTRRHVWCQRDTTISVPSPGRPLVRSRKQI</sequence>
<protein>
    <submittedName>
        <fullName evidence="1">Uncharacterized protein</fullName>
    </submittedName>
</protein>
<accession>J2ZFZ7</accession>
<gene>
    <name evidence="1" type="ORF">HSB1_17780</name>
</gene>
<dbReference type="EMBL" id="ALJD01000004">
    <property type="protein sequence ID" value="EJN59620.1"/>
    <property type="molecule type" value="Genomic_DNA"/>
</dbReference>
<reference evidence="1 2" key="1">
    <citation type="journal article" date="2012" name="J. Bacteriol.">
        <title>Draft Genome Sequence of the Extremely Halophilic Archaeon Halogranum salarium B-1T.</title>
        <authorList>
            <person name="Kim K.K."/>
            <person name="Lee K.C."/>
            <person name="Lee J.S."/>
        </authorList>
    </citation>
    <scope>NUCLEOTIDE SEQUENCE [LARGE SCALE GENOMIC DNA]</scope>
    <source>
        <strain evidence="1 2">B-1</strain>
    </source>
</reference>
<dbReference type="AlphaFoldDB" id="J2ZFZ7"/>
<evidence type="ECO:0000313" key="1">
    <source>
        <dbReference type="EMBL" id="EJN59620.1"/>
    </source>
</evidence>
<proteinExistence type="predicted"/>
<comment type="caution">
    <text evidence="1">The sequence shown here is derived from an EMBL/GenBank/DDBJ whole genome shotgun (WGS) entry which is preliminary data.</text>
</comment>
<name>J2ZFZ7_9EURY</name>
<dbReference type="Proteomes" id="UP000007813">
    <property type="component" value="Unassembled WGS sequence"/>
</dbReference>